<evidence type="ECO:0000313" key="2">
    <source>
        <dbReference type="EMBL" id="MDL4841216.1"/>
    </source>
</evidence>
<evidence type="ECO:0000256" key="1">
    <source>
        <dbReference type="SAM" id="Phobius"/>
    </source>
</evidence>
<dbReference type="Proteomes" id="UP001235343">
    <property type="component" value="Unassembled WGS sequence"/>
</dbReference>
<keyword evidence="1" id="KW-1133">Transmembrane helix</keyword>
<keyword evidence="1" id="KW-0812">Transmembrane</keyword>
<organism evidence="2 3">
    <name type="scientific">Aquibacillus rhizosphaerae</name>
    <dbReference type="NCBI Taxonomy" id="3051431"/>
    <lineage>
        <taxon>Bacteria</taxon>
        <taxon>Bacillati</taxon>
        <taxon>Bacillota</taxon>
        <taxon>Bacilli</taxon>
        <taxon>Bacillales</taxon>
        <taxon>Bacillaceae</taxon>
        <taxon>Aquibacillus</taxon>
    </lineage>
</organism>
<feature type="transmembrane region" description="Helical" evidence="1">
    <location>
        <begin position="29"/>
        <end position="51"/>
    </location>
</feature>
<comment type="caution">
    <text evidence="2">The sequence shown here is derived from an EMBL/GenBank/DDBJ whole genome shotgun (WGS) entry which is preliminary data.</text>
</comment>
<keyword evidence="3" id="KW-1185">Reference proteome</keyword>
<evidence type="ECO:0000313" key="3">
    <source>
        <dbReference type="Proteomes" id="UP001235343"/>
    </source>
</evidence>
<name>A0ABT7L5S8_9BACI</name>
<dbReference type="NCBIfam" id="TIGR03510">
    <property type="entry name" value="XapX"/>
    <property type="match status" value="1"/>
</dbReference>
<dbReference type="EMBL" id="JASTZU010000037">
    <property type="protein sequence ID" value="MDL4841216.1"/>
    <property type="molecule type" value="Genomic_DNA"/>
</dbReference>
<gene>
    <name evidence="2" type="ORF">QQS35_12210</name>
</gene>
<accession>A0ABT7L5S8</accession>
<dbReference type="InterPro" id="IPR020017">
    <property type="entry name" value="XapX_domain"/>
</dbReference>
<proteinExistence type="predicted"/>
<dbReference type="Pfam" id="PF07235">
    <property type="entry name" value="DUF1427"/>
    <property type="match status" value="1"/>
</dbReference>
<dbReference type="InterPro" id="IPR009872">
    <property type="entry name" value="DUF1427"/>
</dbReference>
<sequence length="57" mass="5946">MKELFLSLLAGLVIGVVFKLLKLPLPAPPVLAGVLGIVGVFSGGVLVDWIAKTFLQS</sequence>
<dbReference type="RefSeq" id="WP_285932436.1">
    <property type="nucleotide sequence ID" value="NZ_JASTZU010000037.1"/>
</dbReference>
<keyword evidence="1" id="KW-0472">Membrane</keyword>
<protein>
    <submittedName>
        <fullName evidence="2">DUF1427 family protein</fullName>
    </submittedName>
</protein>
<reference evidence="2 3" key="1">
    <citation type="submission" date="2023-06" db="EMBL/GenBank/DDBJ databases">
        <title>Aquibacillus rhizosphaerae LR5S19.</title>
        <authorList>
            <person name="Sun J.-Q."/>
        </authorList>
    </citation>
    <scope>NUCLEOTIDE SEQUENCE [LARGE SCALE GENOMIC DNA]</scope>
    <source>
        <strain evidence="2 3">LR5S19</strain>
    </source>
</reference>